<accession>A0A9J7BJH7</accession>
<proteinExistence type="predicted"/>
<gene>
    <name evidence="1" type="ORF">MOP44_20685</name>
</gene>
<dbReference type="Pfam" id="PF15956">
    <property type="entry name" value="DUF4760"/>
    <property type="match status" value="1"/>
</dbReference>
<protein>
    <submittedName>
        <fullName evidence="1">Uncharacterized protein</fullName>
    </submittedName>
</protein>
<dbReference type="AlphaFoldDB" id="A0A9J7BJH7"/>
<organism evidence="1 2">
    <name type="scientific">Occallatibacter riparius</name>
    <dbReference type="NCBI Taxonomy" id="1002689"/>
    <lineage>
        <taxon>Bacteria</taxon>
        <taxon>Pseudomonadati</taxon>
        <taxon>Acidobacteriota</taxon>
        <taxon>Terriglobia</taxon>
        <taxon>Terriglobales</taxon>
        <taxon>Acidobacteriaceae</taxon>
        <taxon>Occallatibacter</taxon>
    </lineage>
</organism>
<dbReference type="InterPro" id="IPR031876">
    <property type="entry name" value="DUF4760"/>
</dbReference>
<keyword evidence="2" id="KW-1185">Reference proteome</keyword>
<dbReference type="KEGG" id="orp:MOP44_20685"/>
<dbReference type="EMBL" id="CP093313">
    <property type="protein sequence ID" value="UWZ82976.1"/>
    <property type="molecule type" value="Genomic_DNA"/>
</dbReference>
<name>A0A9J7BJH7_9BACT</name>
<dbReference type="Proteomes" id="UP001059380">
    <property type="component" value="Chromosome"/>
</dbReference>
<reference evidence="1" key="1">
    <citation type="submission" date="2021-04" db="EMBL/GenBank/DDBJ databases">
        <title>Phylogenetic analysis of Acidobacteriaceae.</title>
        <authorList>
            <person name="Qiu L."/>
            <person name="Zhang Q."/>
        </authorList>
    </citation>
    <scope>NUCLEOTIDE SEQUENCE</scope>
    <source>
        <strain evidence="1">DSM 25168</strain>
    </source>
</reference>
<evidence type="ECO:0000313" key="1">
    <source>
        <dbReference type="EMBL" id="UWZ82976.1"/>
    </source>
</evidence>
<sequence>MERMPMESSLATPADAEIILKLYDLRREELMRKARAWVIGEFWPSTAEEYFATAMNPADPHNAYVRQVIGYWEMAAALVLHGTVSAELFVDCNNEGFLLLAKFEPIIDGIRERSPMFMARTADLVKRFPSAAARMEVVRKMTDGMRARMKAAAASRQAEALKA</sequence>
<evidence type="ECO:0000313" key="2">
    <source>
        <dbReference type="Proteomes" id="UP001059380"/>
    </source>
</evidence>
<dbReference type="RefSeq" id="WP_260792309.1">
    <property type="nucleotide sequence ID" value="NZ_CP093313.1"/>
</dbReference>